<accession>A0ABR3LTU4</accession>
<keyword evidence="2" id="KW-1185">Reference proteome</keyword>
<dbReference type="EMBL" id="JAYMGO010000018">
    <property type="protein sequence ID" value="KAL1256326.1"/>
    <property type="molecule type" value="Genomic_DNA"/>
</dbReference>
<comment type="caution">
    <text evidence="1">The sequence shown here is derived from an EMBL/GenBank/DDBJ whole genome shotgun (WGS) entry which is preliminary data.</text>
</comment>
<name>A0ABR3LTU4_9TELE</name>
<evidence type="ECO:0000313" key="2">
    <source>
        <dbReference type="Proteomes" id="UP001558613"/>
    </source>
</evidence>
<protein>
    <submittedName>
        <fullName evidence="1">Uncharacterized protein</fullName>
    </submittedName>
</protein>
<organism evidence="1 2">
    <name type="scientific">Cirrhinus molitorella</name>
    <name type="common">mud carp</name>
    <dbReference type="NCBI Taxonomy" id="172907"/>
    <lineage>
        <taxon>Eukaryota</taxon>
        <taxon>Metazoa</taxon>
        <taxon>Chordata</taxon>
        <taxon>Craniata</taxon>
        <taxon>Vertebrata</taxon>
        <taxon>Euteleostomi</taxon>
        <taxon>Actinopterygii</taxon>
        <taxon>Neopterygii</taxon>
        <taxon>Teleostei</taxon>
        <taxon>Ostariophysi</taxon>
        <taxon>Cypriniformes</taxon>
        <taxon>Cyprinidae</taxon>
        <taxon>Labeoninae</taxon>
        <taxon>Labeonini</taxon>
        <taxon>Cirrhinus</taxon>
    </lineage>
</organism>
<reference evidence="1 2" key="1">
    <citation type="submission" date="2023-09" db="EMBL/GenBank/DDBJ databases">
        <authorList>
            <person name="Wang M."/>
        </authorList>
    </citation>
    <scope>NUCLEOTIDE SEQUENCE [LARGE SCALE GENOMIC DNA]</scope>
    <source>
        <strain evidence="1">GT-2023</strain>
        <tissue evidence="1">Liver</tissue>
    </source>
</reference>
<proteinExistence type="predicted"/>
<gene>
    <name evidence="1" type="ORF">QQF64_011871</name>
</gene>
<dbReference type="Proteomes" id="UP001558613">
    <property type="component" value="Unassembled WGS sequence"/>
</dbReference>
<evidence type="ECO:0000313" key="1">
    <source>
        <dbReference type="EMBL" id="KAL1256326.1"/>
    </source>
</evidence>
<sequence length="87" mass="9914">MNGHLPPSAMTFYNSDTPLPVRLRRENSTHLSPSKRAKKLPQRLQLTSPNFYSSAKSSGLSMLKLLRWHYAEMKCLIKAADVRVPVF</sequence>